<reference evidence="1" key="1">
    <citation type="journal article" date="2015" name="Nature">
        <title>Complex archaea that bridge the gap between prokaryotes and eukaryotes.</title>
        <authorList>
            <person name="Spang A."/>
            <person name="Saw J.H."/>
            <person name="Jorgensen S.L."/>
            <person name="Zaremba-Niedzwiedzka K."/>
            <person name="Martijn J."/>
            <person name="Lind A.E."/>
            <person name="van Eijk R."/>
            <person name="Schleper C."/>
            <person name="Guy L."/>
            <person name="Ettema T.J."/>
        </authorList>
    </citation>
    <scope>NUCLEOTIDE SEQUENCE</scope>
</reference>
<protein>
    <submittedName>
        <fullName evidence="1">Uncharacterized protein</fullName>
    </submittedName>
</protein>
<feature type="non-terminal residue" evidence="1">
    <location>
        <position position="1"/>
    </location>
</feature>
<organism evidence="1">
    <name type="scientific">marine sediment metagenome</name>
    <dbReference type="NCBI Taxonomy" id="412755"/>
    <lineage>
        <taxon>unclassified sequences</taxon>
        <taxon>metagenomes</taxon>
        <taxon>ecological metagenomes</taxon>
    </lineage>
</organism>
<dbReference type="EMBL" id="LAZR01056084">
    <property type="protein sequence ID" value="KKK74945.1"/>
    <property type="molecule type" value="Genomic_DNA"/>
</dbReference>
<sequence>RWDGPMPPEVIDRLKYGSATAAEIARVEDSMHFYRREHGRSQVSARGWLALGYPVMYARNRADSRLYFREWRALRGVLKDLRATEAGLKGAKRVFDVLNPKEPS</sequence>
<accession>A0A0F8YMI6</accession>
<proteinExistence type="predicted"/>
<evidence type="ECO:0000313" key="1">
    <source>
        <dbReference type="EMBL" id="KKK74945.1"/>
    </source>
</evidence>
<name>A0A0F8YMI6_9ZZZZ</name>
<gene>
    <name evidence="1" type="ORF">LCGC14_2878700</name>
</gene>
<comment type="caution">
    <text evidence="1">The sequence shown here is derived from an EMBL/GenBank/DDBJ whole genome shotgun (WGS) entry which is preliminary data.</text>
</comment>
<dbReference type="AlphaFoldDB" id="A0A0F8YMI6"/>